<dbReference type="PROSITE" id="PS50847">
    <property type="entry name" value="GRAM_POS_ANCHORING"/>
    <property type="match status" value="1"/>
</dbReference>
<evidence type="ECO:0000256" key="4">
    <source>
        <dbReference type="ARBA" id="ARBA00023088"/>
    </source>
</evidence>
<keyword evidence="6" id="KW-0472">Membrane</keyword>
<dbReference type="AlphaFoldDB" id="A0A1H3A3B6"/>
<dbReference type="Proteomes" id="UP000199515">
    <property type="component" value="Unassembled WGS sequence"/>
</dbReference>
<accession>A0A1H3A3B6</accession>
<sequence length="139" mass="14528">MECSRPVEGKCKLERSRDYTEKFSSPTSPVIASAEYRAISSTPDENNVYNTDFAVTIKKDAKPGTYPVSFFCDGAPVKGTITKAQPKPQVETKPQGAPQTGGGAESESSPVAAIALGGAGVAAAGGLGFFALRRRKNNA</sequence>
<dbReference type="EMBL" id="FNON01000002">
    <property type="protein sequence ID" value="SDX23704.1"/>
    <property type="molecule type" value="Genomic_DNA"/>
</dbReference>
<keyword evidence="6" id="KW-0812">Transmembrane</keyword>
<name>A0A1H3A3B6_9PSEU</name>
<evidence type="ECO:0000256" key="2">
    <source>
        <dbReference type="ARBA" id="ARBA00022525"/>
    </source>
</evidence>
<keyword evidence="1" id="KW-0134">Cell wall</keyword>
<evidence type="ECO:0000256" key="3">
    <source>
        <dbReference type="ARBA" id="ARBA00022729"/>
    </source>
</evidence>
<keyword evidence="6" id="KW-1133">Transmembrane helix</keyword>
<feature type="transmembrane region" description="Helical" evidence="6">
    <location>
        <begin position="111"/>
        <end position="132"/>
    </location>
</feature>
<keyword evidence="9" id="KW-1185">Reference proteome</keyword>
<feature type="domain" description="Gram-positive cocci surface proteins LPxTG" evidence="7">
    <location>
        <begin position="97"/>
        <end position="139"/>
    </location>
</feature>
<proteinExistence type="predicted"/>
<keyword evidence="3" id="KW-0732">Signal</keyword>
<evidence type="ECO:0000259" key="7">
    <source>
        <dbReference type="PROSITE" id="PS50847"/>
    </source>
</evidence>
<protein>
    <recommendedName>
        <fullName evidence="7">Gram-positive cocci surface proteins LPxTG domain-containing protein</fullName>
    </recommendedName>
</protein>
<evidence type="ECO:0000256" key="6">
    <source>
        <dbReference type="SAM" id="Phobius"/>
    </source>
</evidence>
<evidence type="ECO:0000256" key="5">
    <source>
        <dbReference type="SAM" id="MobiDB-lite"/>
    </source>
</evidence>
<evidence type="ECO:0000313" key="8">
    <source>
        <dbReference type="EMBL" id="SDX23704.1"/>
    </source>
</evidence>
<gene>
    <name evidence="8" type="ORF">SAMN05421504_102765</name>
</gene>
<keyword evidence="2" id="KW-0964">Secreted</keyword>
<evidence type="ECO:0000256" key="1">
    <source>
        <dbReference type="ARBA" id="ARBA00022512"/>
    </source>
</evidence>
<keyword evidence="4" id="KW-0572">Peptidoglycan-anchor</keyword>
<feature type="region of interest" description="Disordered" evidence="5">
    <location>
        <begin position="81"/>
        <end position="109"/>
    </location>
</feature>
<evidence type="ECO:0000313" key="9">
    <source>
        <dbReference type="Proteomes" id="UP000199515"/>
    </source>
</evidence>
<reference evidence="8 9" key="1">
    <citation type="submission" date="2016-10" db="EMBL/GenBank/DDBJ databases">
        <authorList>
            <person name="de Groot N.N."/>
        </authorList>
    </citation>
    <scope>NUCLEOTIDE SEQUENCE [LARGE SCALE GENOMIC DNA]</scope>
    <source>
        <strain evidence="8 9">CPCC 202699</strain>
    </source>
</reference>
<dbReference type="InterPro" id="IPR019931">
    <property type="entry name" value="LPXTG_anchor"/>
</dbReference>
<organism evidence="8 9">
    <name type="scientific">Amycolatopsis xylanica</name>
    <dbReference type="NCBI Taxonomy" id="589385"/>
    <lineage>
        <taxon>Bacteria</taxon>
        <taxon>Bacillati</taxon>
        <taxon>Actinomycetota</taxon>
        <taxon>Actinomycetes</taxon>
        <taxon>Pseudonocardiales</taxon>
        <taxon>Pseudonocardiaceae</taxon>
        <taxon>Amycolatopsis</taxon>
    </lineage>
</organism>